<dbReference type="Pfam" id="PF18903">
    <property type="entry name" value="DUF5659"/>
    <property type="match status" value="1"/>
</dbReference>
<dbReference type="AlphaFoldDB" id="A0A0G0B5V0"/>
<evidence type="ECO:0000313" key="3">
    <source>
        <dbReference type="Proteomes" id="UP000033866"/>
    </source>
</evidence>
<dbReference type="InterPro" id="IPR043718">
    <property type="entry name" value="DUF5659"/>
</dbReference>
<accession>A0A0G0B5V0</accession>
<proteinExistence type="predicted"/>
<reference evidence="2 3" key="1">
    <citation type="journal article" date="2015" name="Nature">
        <title>rRNA introns, odd ribosomes, and small enigmatic genomes across a large radiation of phyla.</title>
        <authorList>
            <person name="Brown C.T."/>
            <person name="Hug L.A."/>
            <person name="Thomas B.C."/>
            <person name="Sharon I."/>
            <person name="Castelle C.J."/>
            <person name="Singh A."/>
            <person name="Wilkins M.J."/>
            <person name="Williams K.H."/>
            <person name="Banfield J.F."/>
        </authorList>
    </citation>
    <scope>NUCLEOTIDE SEQUENCE [LARGE SCALE GENOMIC DNA]</scope>
</reference>
<comment type="caution">
    <text evidence="2">The sequence shown here is derived from an EMBL/GenBank/DDBJ whole genome shotgun (WGS) entry which is preliminary data.</text>
</comment>
<sequence>MQKQINNIFTTDNFVLAAYLLTESCLLVHCDKTNPRRVIFHFENSNEREILTQKFLGYEARIEPNKFFSAQKNLKQLIYSS</sequence>
<protein>
    <recommendedName>
        <fullName evidence="1">DUF5659 domain-containing protein</fullName>
    </recommendedName>
</protein>
<evidence type="ECO:0000259" key="1">
    <source>
        <dbReference type="Pfam" id="PF18903"/>
    </source>
</evidence>
<name>A0A0G0B5V0_9BACT</name>
<organism evidence="2 3">
    <name type="scientific">candidate division WS6 bacterium GW2011_GWE1_34_7</name>
    <dbReference type="NCBI Taxonomy" id="1619093"/>
    <lineage>
        <taxon>Bacteria</taxon>
        <taxon>Candidatus Dojkabacteria</taxon>
    </lineage>
</organism>
<dbReference type="Proteomes" id="UP000033866">
    <property type="component" value="Unassembled WGS sequence"/>
</dbReference>
<dbReference type="EMBL" id="LBPV01000041">
    <property type="protein sequence ID" value="KKP64699.1"/>
    <property type="molecule type" value="Genomic_DNA"/>
</dbReference>
<evidence type="ECO:0000313" key="2">
    <source>
        <dbReference type="EMBL" id="KKP64699.1"/>
    </source>
</evidence>
<feature type="domain" description="DUF5659" evidence="1">
    <location>
        <begin position="6"/>
        <end position="80"/>
    </location>
</feature>
<gene>
    <name evidence="2" type="ORF">UR61_C0041G0006</name>
</gene>